<reference evidence="1" key="1">
    <citation type="submission" date="2018-05" db="EMBL/GenBank/DDBJ databases">
        <authorList>
            <person name="Lanie J.A."/>
            <person name="Ng W.-L."/>
            <person name="Kazmierczak K.M."/>
            <person name="Andrzejewski T.M."/>
            <person name="Davidsen T.M."/>
            <person name="Wayne K.J."/>
            <person name="Tettelin H."/>
            <person name="Glass J.I."/>
            <person name="Rusch D."/>
            <person name="Podicherti R."/>
            <person name="Tsui H.-C.T."/>
            <person name="Winkler M.E."/>
        </authorList>
    </citation>
    <scope>NUCLEOTIDE SEQUENCE</scope>
</reference>
<name>A0A383CLZ4_9ZZZZ</name>
<accession>A0A383CLZ4</accession>
<dbReference type="AlphaFoldDB" id="A0A383CLZ4"/>
<protein>
    <submittedName>
        <fullName evidence="1">Uncharacterized protein</fullName>
    </submittedName>
</protein>
<evidence type="ECO:0000313" key="1">
    <source>
        <dbReference type="EMBL" id="SVE32648.1"/>
    </source>
</evidence>
<sequence length="86" mass="10136">TFGRFYGMSKITDTKFEEDAEKNSDDETTDGWYIWWLMNKQFFLIRDFADQNNISIVNGTKGGILSYFKREPIENIVGQEILLEKK</sequence>
<gene>
    <name evidence="1" type="ORF">METZ01_LOCUS485502</name>
</gene>
<feature type="non-terminal residue" evidence="1">
    <location>
        <position position="1"/>
    </location>
</feature>
<dbReference type="EMBL" id="UINC01209576">
    <property type="protein sequence ID" value="SVE32648.1"/>
    <property type="molecule type" value="Genomic_DNA"/>
</dbReference>
<proteinExistence type="predicted"/>
<organism evidence="1">
    <name type="scientific">marine metagenome</name>
    <dbReference type="NCBI Taxonomy" id="408172"/>
    <lineage>
        <taxon>unclassified sequences</taxon>
        <taxon>metagenomes</taxon>
        <taxon>ecological metagenomes</taxon>
    </lineage>
</organism>